<feature type="compositionally biased region" description="Low complexity" evidence="1">
    <location>
        <begin position="48"/>
        <end position="61"/>
    </location>
</feature>
<dbReference type="Proteomes" id="UP000019484">
    <property type="component" value="Unassembled WGS sequence"/>
</dbReference>
<gene>
    <name evidence="2" type="ORF">A1O1_02064</name>
</gene>
<organism evidence="2 3">
    <name type="scientific">Capronia coronata CBS 617.96</name>
    <dbReference type="NCBI Taxonomy" id="1182541"/>
    <lineage>
        <taxon>Eukaryota</taxon>
        <taxon>Fungi</taxon>
        <taxon>Dikarya</taxon>
        <taxon>Ascomycota</taxon>
        <taxon>Pezizomycotina</taxon>
        <taxon>Eurotiomycetes</taxon>
        <taxon>Chaetothyriomycetidae</taxon>
        <taxon>Chaetothyriales</taxon>
        <taxon>Herpotrichiellaceae</taxon>
        <taxon>Capronia</taxon>
    </lineage>
</organism>
<proteinExistence type="predicted"/>
<sequence>MSSFSSNGSTLDANTSSDSDVRMLLAAEDQEWSFVHLELVEEDDDDTFSSSSPSPFLSSSPVDIQLSTPTWPEVTSATTVAFSWDQPGNNEATDFHVDDSIAHGVRAQMANDLHREVRLTVAASESDDDDDDNDNDNNNNENENDDELPTEEWWENTLTGNYLVGPLSQFRSHGNWVRLPSAPSTSSTTTPSPRTGRRTIRRLLIDSDDELEGFVRSGGQTRPWLSLAPEPSSARRSGIPIVAEDEDGTEETAVPNDPGRPQTRDLGPCGQSSHWADLALLNRWRSAAVATR</sequence>
<feature type="compositionally biased region" description="Acidic residues" evidence="1">
    <location>
        <begin position="125"/>
        <end position="135"/>
    </location>
</feature>
<evidence type="ECO:0000256" key="1">
    <source>
        <dbReference type="SAM" id="MobiDB-lite"/>
    </source>
</evidence>
<feature type="region of interest" description="Disordered" evidence="1">
    <location>
        <begin position="43"/>
        <end position="63"/>
    </location>
</feature>
<comment type="caution">
    <text evidence="2">The sequence shown here is derived from an EMBL/GenBank/DDBJ whole genome shotgun (WGS) entry which is preliminary data.</text>
</comment>
<dbReference type="GeneID" id="19156965"/>
<name>W9YL86_9EURO</name>
<feature type="compositionally biased region" description="Low complexity" evidence="1">
    <location>
        <begin position="178"/>
        <end position="194"/>
    </location>
</feature>
<feature type="region of interest" description="Disordered" evidence="1">
    <location>
        <begin position="122"/>
        <end position="150"/>
    </location>
</feature>
<feature type="region of interest" description="Disordered" evidence="1">
    <location>
        <begin position="214"/>
        <end position="272"/>
    </location>
</feature>
<reference evidence="2 3" key="1">
    <citation type="submission" date="2013-03" db="EMBL/GenBank/DDBJ databases">
        <title>The Genome Sequence of Capronia coronata CBS 617.96.</title>
        <authorList>
            <consortium name="The Broad Institute Genomics Platform"/>
            <person name="Cuomo C."/>
            <person name="de Hoog S."/>
            <person name="Gorbushina A."/>
            <person name="Walker B."/>
            <person name="Young S.K."/>
            <person name="Zeng Q."/>
            <person name="Gargeya S."/>
            <person name="Fitzgerald M."/>
            <person name="Haas B."/>
            <person name="Abouelleil A."/>
            <person name="Allen A.W."/>
            <person name="Alvarado L."/>
            <person name="Arachchi H.M."/>
            <person name="Berlin A.M."/>
            <person name="Chapman S.B."/>
            <person name="Gainer-Dewar J."/>
            <person name="Goldberg J."/>
            <person name="Griggs A."/>
            <person name="Gujja S."/>
            <person name="Hansen M."/>
            <person name="Howarth C."/>
            <person name="Imamovic A."/>
            <person name="Ireland A."/>
            <person name="Larimer J."/>
            <person name="McCowan C."/>
            <person name="Murphy C."/>
            <person name="Pearson M."/>
            <person name="Poon T.W."/>
            <person name="Priest M."/>
            <person name="Roberts A."/>
            <person name="Saif S."/>
            <person name="Shea T."/>
            <person name="Sisk P."/>
            <person name="Sykes S."/>
            <person name="Wortman J."/>
            <person name="Nusbaum C."/>
            <person name="Birren B."/>
        </authorList>
    </citation>
    <scope>NUCLEOTIDE SEQUENCE [LARGE SCALE GENOMIC DNA]</scope>
    <source>
        <strain evidence="2 3">CBS 617.96</strain>
    </source>
</reference>
<dbReference type="AlphaFoldDB" id="W9YL86"/>
<keyword evidence="3" id="KW-1185">Reference proteome</keyword>
<evidence type="ECO:0000313" key="2">
    <source>
        <dbReference type="EMBL" id="EXJ93672.1"/>
    </source>
</evidence>
<dbReference type="RefSeq" id="XP_007721166.1">
    <property type="nucleotide sequence ID" value="XM_007722976.1"/>
</dbReference>
<dbReference type="HOGENOM" id="CLU_953159_0_0_1"/>
<evidence type="ECO:0000313" key="3">
    <source>
        <dbReference type="Proteomes" id="UP000019484"/>
    </source>
</evidence>
<protein>
    <submittedName>
        <fullName evidence="2">Uncharacterized protein</fullName>
    </submittedName>
</protein>
<feature type="region of interest" description="Disordered" evidence="1">
    <location>
        <begin position="177"/>
        <end position="198"/>
    </location>
</feature>
<accession>W9YL86</accession>
<dbReference type="EMBL" id="AMWN01000002">
    <property type="protein sequence ID" value="EXJ93672.1"/>
    <property type="molecule type" value="Genomic_DNA"/>
</dbReference>